<gene>
    <name evidence="1" type="ORF">NC653_039113</name>
</gene>
<accession>A0AAD6PQ48</accession>
<name>A0AAD6PQ48_9ROSI</name>
<evidence type="ECO:0000313" key="2">
    <source>
        <dbReference type="Proteomes" id="UP001164929"/>
    </source>
</evidence>
<reference evidence="1 2" key="1">
    <citation type="journal article" date="2023" name="Mol. Ecol. Resour.">
        <title>Chromosome-level genome assembly of a triploid poplar Populus alba 'Berolinensis'.</title>
        <authorList>
            <person name="Chen S."/>
            <person name="Yu Y."/>
            <person name="Wang X."/>
            <person name="Wang S."/>
            <person name="Zhang T."/>
            <person name="Zhou Y."/>
            <person name="He R."/>
            <person name="Meng N."/>
            <person name="Wang Y."/>
            <person name="Liu W."/>
            <person name="Liu Z."/>
            <person name="Liu J."/>
            <person name="Guo Q."/>
            <person name="Huang H."/>
            <person name="Sederoff R.R."/>
            <person name="Wang G."/>
            <person name="Qu G."/>
            <person name="Chen S."/>
        </authorList>
    </citation>
    <scope>NUCLEOTIDE SEQUENCE [LARGE SCALE GENOMIC DNA]</scope>
    <source>
        <strain evidence="1">SC-2020</strain>
    </source>
</reference>
<organism evidence="1 2">
    <name type="scientific">Populus alba x Populus x berolinensis</name>
    <dbReference type="NCBI Taxonomy" id="444605"/>
    <lineage>
        <taxon>Eukaryota</taxon>
        <taxon>Viridiplantae</taxon>
        <taxon>Streptophyta</taxon>
        <taxon>Embryophyta</taxon>
        <taxon>Tracheophyta</taxon>
        <taxon>Spermatophyta</taxon>
        <taxon>Magnoliopsida</taxon>
        <taxon>eudicotyledons</taxon>
        <taxon>Gunneridae</taxon>
        <taxon>Pentapetalae</taxon>
        <taxon>rosids</taxon>
        <taxon>fabids</taxon>
        <taxon>Malpighiales</taxon>
        <taxon>Salicaceae</taxon>
        <taxon>Saliceae</taxon>
        <taxon>Populus</taxon>
    </lineage>
</organism>
<protein>
    <submittedName>
        <fullName evidence="1">Uncharacterized protein</fullName>
    </submittedName>
</protein>
<sequence>MLMYNNLPQYAKCYTNTNIPFVPSQPAMLGLTRPTSIALLNQSNSSTESKPRLCFSYGHFKGWSGTIP</sequence>
<dbReference type="EMBL" id="JAQIZT010000018">
    <property type="protein sequence ID" value="KAJ6957085.1"/>
    <property type="molecule type" value="Genomic_DNA"/>
</dbReference>
<keyword evidence="2" id="KW-1185">Reference proteome</keyword>
<evidence type="ECO:0000313" key="1">
    <source>
        <dbReference type="EMBL" id="KAJ6957085.1"/>
    </source>
</evidence>
<comment type="caution">
    <text evidence="1">The sequence shown here is derived from an EMBL/GenBank/DDBJ whole genome shotgun (WGS) entry which is preliminary data.</text>
</comment>
<dbReference type="AlphaFoldDB" id="A0AAD6PQ48"/>
<proteinExistence type="predicted"/>
<dbReference type="Proteomes" id="UP001164929">
    <property type="component" value="Chromosome 18"/>
</dbReference>